<dbReference type="EnsemblMetazoa" id="XM_028658970.1">
    <property type="protein sequence ID" value="XP_028514771.1"/>
    <property type="gene ID" value="LOC110238691"/>
</dbReference>
<dbReference type="GO" id="GO:0005654">
    <property type="term" value="C:nucleoplasm"/>
    <property type="evidence" value="ECO:0007669"/>
    <property type="project" value="UniProtKB-SubCell"/>
</dbReference>
<dbReference type="PANTHER" id="PTHR46600:SF1">
    <property type="entry name" value="THAP DOMAIN-CONTAINING PROTEIN 1"/>
    <property type="match status" value="1"/>
</dbReference>
<evidence type="ECO:0000256" key="7">
    <source>
        <dbReference type="ARBA" id="ARBA00023054"/>
    </source>
</evidence>
<name>A0A913YKB9_EXADI</name>
<keyword evidence="9" id="KW-0804">Transcription</keyword>
<keyword evidence="6" id="KW-0805">Transcription regulation</keyword>
<feature type="region of interest" description="Disordered" evidence="13">
    <location>
        <begin position="89"/>
        <end position="128"/>
    </location>
</feature>
<dbReference type="RefSeq" id="XP_028514771.1">
    <property type="nucleotide sequence ID" value="XM_028658970.1"/>
</dbReference>
<dbReference type="GO" id="GO:0043565">
    <property type="term" value="F:sequence-specific DNA binding"/>
    <property type="evidence" value="ECO:0007669"/>
    <property type="project" value="InterPro"/>
</dbReference>
<evidence type="ECO:0000256" key="13">
    <source>
        <dbReference type="SAM" id="MobiDB-lite"/>
    </source>
</evidence>
<dbReference type="PANTHER" id="PTHR46600">
    <property type="entry name" value="THAP DOMAIN-CONTAINING"/>
    <property type="match status" value="1"/>
</dbReference>
<dbReference type="GO" id="GO:0008270">
    <property type="term" value="F:zinc ion binding"/>
    <property type="evidence" value="ECO:0007669"/>
    <property type="project" value="UniProtKB-KW"/>
</dbReference>
<evidence type="ECO:0000256" key="2">
    <source>
        <dbReference type="ARBA" id="ARBA00006177"/>
    </source>
</evidence>
<keyword evidence="10" id="KW-0539">Nucleus</keyword>
<keyword evidence="16" id="KW-1185">Reference proteome</keyword>
<evidence type="ECO:0000256" key="10">
    <source>
        <dbReference type="ARBA" id="ARBA00023242"/>
    </source>
</evidence>
<dbReference type="Proteomes" id="UP000887567">
    <property type="component" value="Unplaced"/>
</dbReference>
<evidence type="ECO:0000313" key="16">
    <source>
        <dbReference type="Proteomes" id="UP000887567"/>
    </source>
</evidence>
<feature type="compositionally biased region" description="Basic residues" evidence="13">
    <location>
        <begin position="96"/>
        <end position="105"/>
    </location>
</feature>
<organism evidence="15 16">
    <name type="scientific">Exaiptasia diaphana</name>
    <name type="common">Tropical sea anemone</name>
    <name type="synonym">Aiptasia pulchella</name>
    <dbReference type="NCBI Taxonomy" id="2652724"/>
    <lineage>
        <taxon>Eukaryota</taxon>
        <taxon>Metazoa</taxon>
        <taxon>Cnidaria</taxon>
        <taxon>Anthozoa</taxon>
        <taxon>Hexacorallia</taxon>
        <taxon>Actiniaria</taxon>
        <taxon>Aiptasiidae</taxon>
        <taxon>Exaiptasia</taxon>
    </lineage>
</organism>
<dbReference type="InterPro" id="IPR026516">
    <property type="entry name" value="THAP1/10"/>
</dbReference>
<evidence type="ECO:0000256" key="5">
    <source>
        <dbReference type="ARBA" id="ARBA00022833"/>
    </source>
</evidence>
<dbReference type="InterPro" id="IPR006612">
    <property type="entry name" value="THAP_Znf"/>
</dbReference>
<reference evidence="15" key="1">
    <citation type="submission" date="2022-11" db="UniProtKB">
        <authorList>
            <consortium name="EnsemblMetazoa"/>
        </authorList>
    </citation>
    <scope>IDENTIFICATION</scope>
</reference>
<dbReference type="AlphaFoldDB" id="A0A913YKB9"/>
<evidence type="ECO:0000256" key="12">
    <source>
        <dbReference type="PROSITE-ProRule" id="PRU00309"/>
    </source>
</evidence>
<evidence type="ECO:0000256" key="4">
    <source>
        <dbReference type="ARBA" id="ARBA00022771"/>
    </source>
</evidence>
<feature type="domain" description="THAP-type" evidence="14">
    <location>
        <begin position="1"/>
        <end position="87"/>
    </location>
</feature>
<evidence type="ECO:0000256" key="1">
    <source>
        <dbReference type="ARBA" id="ARBA00004642"/>
    </source>
</evidence>
<dbReference type="GeneID" id="110238691"/>
<dbReference type="Pfam" id="PF05485">
    <property type="entry name" value="THAP"/>
    <property type="match status" value="1"/>
</dbReference>
<dbReference type="Gene3D" id="6.20.210.20">
    <property type="entry name" value="THAP domain"/>
    <property type="match status" value="1"/>
</dbReference>
<proteinExistence type="inferred from homology"/>
<dbReference type="KEGG" id="epa:110238691"/>
<dbReference type="SMART" id="SM00980">
    <property type="entry name" value="THAP"/>
    <property type="match status" value="1"/>
</dbReference>
<keyword evidence="11" id="KW-0131">Cell cycle</keyword>
<evidence type="ECO:0000256" key="8">
    <source>
        <dbReference type="ARBA" id="ARBA00023125"/>
    </source>
</evidence>
<dbReference type="PROSITE" id="PS50950">
    <property type="entry name" value="ZF_THAP"/>
    <property type="match status" value="1"/>
</dbReference>
<dbReference type="InterPro" id="IPR038441">
    <property type="entry name" value="THAP_Znf_sf"/>
</dbReference>
<sequence>MPNRDHCSVPLCQNNRSKKTPGVTFHTFPKDKALKKQWIIKIKRDIGRNFAINASTRICSKHFLPSQLKKSLGGKTYLEKGAIPSIFPWSDESKTQRKSPKKRVTKDKQPQAAPEIEIEILHETGNAN</sequence>
<keyword evidence="3" id="KW-0479">Metal-binding</keyword>
<evidence type="ECO:0000256" key="3">
    <source>
        <dbReference type="ARBA" id="ARBA00022723"/>
    </source>
</evidence>
<dbReference type="OMA" id="NASTRIC"/>
<dbReference type="OrthoDB" id="5966530at2759"/>
<dbReference type="SMART" id="SM00692">
    <property type="entry name" value="DM3"/>
    <property type="match status" value="1"/>
</dbReference>
<protein>
    <recommendedName>
        <fullName evidence="14">THAP-type domain-containing protein</fullName>
    </recommendedName>
</protein>
<evidence type="ECO:0000259" key="14">
    <source>
        <dbReference type="PROSITE" id="PS50950"/>
    </source>
</evidence>
<keyword evidence="7" id="KW-0175">Coiled coil</keyword>
<accession>A0A913YKB9</accession>
<keyword evidence="4 12" id="KW-0863">Zinc-finger</keyword>
<evidence type="ECO:0000256" key="6">
    <source>
        <dbReference type="ARBA" id="ARBA00023015"/>
    </source>
</evidence>
<evidence type="ECO:0000256" key="11">
    <source>
        <dbReference type="ARBA" id="ARBA00023306"/>
    </source>
</evidence>
<comment type="similarity">
    <text evidence="2">Belongs to the THAP1 family.</text>
</comment>
<keyword evidence="5" id="KW-0862">Zinc</keyword>
<keyword evidence="8 12" id="KW-0238">DNA-binding</keyword>
<evidence type="ECO:0000256" key="9">
    <source>
        <dbReference type="ARBA" id="ARBA00023163"/>
    </source>
</evidence>
<dbReference type="SUPFAM" id="SSF57716">
    <property type="entry name" value="Glucocorticoid receptor-like (DNA-binding domain)"/>
    <property type="match status" value="1"/>
</dbReference>
<evidence type="ECO:0000313" key="15">
    <source>
        <dbReference type="EnsemblMetazoa" id="XP_028514771.1"/>
    </source>
</evidence>
<comment type="subcellular location">
    <subcellularLocation>
        <location evidence="1">Nucleus</location>
        <location evidence="1">Nucleoplasm</location>
    </subcellularLocation>
</comment>